<dbReference type="OrthoDB" id="8523426at2"/>
<dbReference type="SUPFAM" id="SSF51395">
    <property type="entry name" value="FMN-linked oxidoreductases"/>
    <property type="match status" value="1"/>
</dbReference>
<feature type="region of interest" description="Disordered" evidence="3">
    <location>
        <begin position="1"/>
        <end position="21"/>
    </location>
</feature>
<evidence type="ECO:0000256" key="2">
    <source>
        <dbReference type="ARBA" id="ARBA00023002"/>
    </source>
</evidence>
<dbReference type="GO" id="GO:0016491">
    <property type="term" value="F:oxidoreductase activity"/>
    <property type="evidence" value="ECO:0007669"/>
    <property type="project" value="UniProtKB-KW"/>
</dbReference>
<keyword evidence="2" id="KW-0560">Oxidoreductase</keyword>
<dbReference type="CDD" id="cd04733">
    <property type="entry name" value="OYE_like_2_FMN"/>
    <property type="match status" value="1"/>
</dbReference>
<dbReference type="PANTHER" id="PTHR43656:SF2">
    <property type="entry name" value="BINDING OXIDOREDUCTASE, PUTATIVE (AFU_ORTHOLOGUE AFUA_2G08260)-RELATED"/>
    <property type="match status" value="1"/>
</dbReference>
<dbReference type="EMBL" id="PSNW01000004">
    <property type="protein sequence ID" value="PPE74304.1"/>
    <property type="molecule type" value="Genomic_DNA"/>
</dbReference>
<evidence type="ECO:0000256" key="3">
    <source>
        <dbReference type="SAM" id="MobiDB-lite"/>
    </source>
</evidence>
<dbReference type="InterPro" id="IPR013785">
    <property type="entry name" value="Aldolase_TIM"/>
</dbReference>
<accession>A0A2S5TH47</accession>
<keyword evidence="6" id="KW-1185">Reference proteome</keyword>
<reference evidence="5 6" key="1">
    <citation type="submission" date="2018-02" db="EMBL/GenBank/DDBJ databases">
        <title>Genome sequencing of Solimonas sp. HR-BB.</title>
        <authorList>
            <person name="Lee Y."/>
            <person name="Jeon C.O."/>
        </authorList>
    </citation>
    <scope>NUCLEOTIDE SEQUENCE [LARGE SCALE GENOMIC DNA]</scope>
    <source>
        <strain evidence="5 6">HR-BB</strain>
    </source>
</reference>
<name>A0A2S5TH47_9GAMM</name>
<dbReference type="PANTHER" id="PTHR43656">
    <property type="entry name" value="BINDING OXIDOREDUCTASE, PUTATIVE (AFU_ORTHOLOGUE AFUA_2G08260)-RELATED"/>
    <property type="match status" value="1"/>
</dbReference>
<dbReference type="InterPro" id="IPR051799">
    <property type="entry name" value="NADH_flavin_oxidoreductase"/>
</dbReference>
<comment type="caution">
    <text evidence="5">The sequence shown here is derived from an EMBL/GenBank/DDBJ whole genome shotgun (WGS) entry which is preliminary data.</text>
</comment>
<evidence type="ECO:0000313" key="6">
    <source>
        <dbReference type="Proteomes" id="UP000238220"/>
    </source>
</evidence>
<dbReference type="Gene3D" id="3.20.20.70">
    <property type="entry name" value="Aldolase class I"/>
    <property type="match status" value="1"/>
</dbReference>
<evidence type="ECO:0000256" key="1">
    <source>
        <dbReference type="ARBA" id="ARBA00022630"/>
    </source>
</evidence>
<dbReference type="Pfam" id="PF00724">
    <property type="entry name" value="Oxidored_FMN"/>
    <property type="match status" value="1"/>
</dbReference>
<dbReference type="InterPro" id="IPR001155">
    <property type="entry name" value="OxRdtase_FMN_N"/>
</dbReference>
<dbReference type="AlphaFoldDB" id="A0A2S5TH47"/>
<feature type="domain" description="NADH:flavin oxidoreductase/NADH oxidase N-terminal" evidence="4">
    <location>
        <begin position="32"/>
        <end position="353"/>
    </location>
</feature>
<keyword evidence="1" id="KW-0285">Flavoprotein</keyword>
<dbReference type="RefSeq" id="WP_104230192.1">
    <property type="nucleotide sequence ID" value="NZ_PSNW01000004.1"/>
</dbReference>
<dbReference type="Proteomes" id="UP000238220">
    <property type="component" value="Unassembled WGS sequence"/>
</dbReference>
<evidence type="ECO:0000259" key="4">
    <source>
        <dbReference type="Pfam" id="PF00724"/>
    </source>
</evidence>
<sequence length="426" mass="47023">MASRSKTPSKNAPKSPAQTLAQSFRLPNGVLVPNRLAKSAMSEALGTLDNRPTERLERLYARWADGGIGLCITGNVMIDRRALGEPGNVVVEDESDLPALRRWAAAGTRRGGQLWMQINHPGKQSPRGLNRETVSPSAIPFRSDMAAFFATPRELGDDEILDLIRRYGNTARIARKAGFTGVQIHGAHGYLVSQFLSPHHNRRSDRWGGSPENRRRFVLEVLAEMRRQVGKDFPIGIKLNSADFQRGGFTEDESLDAIRALAEAGIDLVEISGGTYEAPAMTGIERKASTVAREAYFMEFAEKVRAAVKLPLMLTGGFRSLAGMAQALDSGAIDFIGLGRLLAVEPDLPSRLLRGEDPREEIKPISTGIGMVDRMALMEVAWYTRQLRRMGEGRNPRPRESGLQSFAIGMIENGWNTFRTRRLRAS</sequence>
<protein>
    <submittedName>
        <fullName evidence="5">NADH oxidase</fullName>
    </submittedName>
</protein>
<organism evidence="5 6">
    <name type="scientific">Solimonas fluminis</name>
    <dbReference type="NCBI Taxonomy" id="2086571"/>
    <lineage>
        <taxon>Bacteria</taxon>
        <taxon>Pseudomonadati</taxon>
        <taxon>Pseudomonadota</taxon>
        <taxon>Gammaproteobacteria</taxon>
        <taxon>Nevskiales</taxon>
        <taxon>Nevskiaceae</taxon>
        <taxon>Solimonas</taxon>
    </lineage>
</organism>
<gene>
    <name evidence="5" type="ORF">C3942_09760</name>
</gene>
<evidence type="ECO:0000313" key="5">
    <source>
        <dbReference type="EMBL" id="PPE74304.1"/>
    </source>
</evidence>
<proteinExistence type="predicted"/>
<dbReference type="GO" id="GO:0010181">
    <property type="term" value="F:FMN binding"/>
    <property type="evidence" value="ECO:0007669"/>
    <property type="project" value="InterPro"/>
</dbReference>